<dbReference type="InterPro" id="IPR016181">
    <property type="entry name" value="Acyl_CoA_acyltransferase"/>
</dbReference>
<protein>
    <recommendedName>
        <fullName evidence="1">N-acetyltransferase domain-containing protein</fullName>
    </recommendedName>
</protein>
<organism evidence="2 3">
    <name type="scientific">Aspergillus calidoustus</name>
    <dbReference type="NCBI Taxonomy" id="454130"/>
    <lineage>
        <taxon>Eukaryota</taxon>
        <taxon>Fungi</taxon>
        <taxon>Dikarya</taxon>
        <taxon>Ascomycota</taxon>
        <taxon>Pezizomycotina</taxon>
        <taxon>Eurotiomycetes</taxon>
        <taxon>Eurotiomycetidae</taxon>
        <taxon>Eurotiales</taxon>
        <taxon>Aspergillaceae</taxon>
        <taxon>Aspergillus</taxon>
        <taxon>Aspergillus subgen. Nidulantes</taxon>
    </lineage>
</organism>
<dbReference type="OMA" id="NATERTW"/>
<feature type="domain" description="N-acetyltransferase" evidence="1">
    <location>
        <begin position="85"/>
        <end position="232"/>
    </location>
</feature>
<accession>A0A0U5GQP7</accession>
<evidence type="ECO:0000259" key="1">
    <source>
        <dbReference type="PROSITE" id="PS51186"/>
    </source>
</evidence>
<dbReference type="Proteomes" id="UP000054771">
    <property type="component" value="Unassembled WGS sequence"/>
</dbReference>
<dbReference type="GO" id="GO:0016747">
    <property type="term" value="F:acyltransferase activity, transferring groups other than amino-acyl groups"/>
    <property type="evidence" value="ECO:0007669"/>
    <property type="project" value="InterPro"/>
</dbReference>
<dbReference type="STRING" id="454130.A0A0U5GQP7"/>
<dbReference type="PROSITE" id="PS51186">
    <property type="entry name" value="GNAT"/>
    <property type="match status" value="1"/>
</dbReference>
<name>A0A0U5GQP7_ASPCI</name>
<dbReference type="Gene3D" id="3.40.630.30">
    <property type="match status" value="1"/>
</dbReference>
<dbReference type="OrthoDB" id="410198at2759"/>
<dbReference type="SUPFAM" id="SSF55729">
    <property type="entry name" value="Acyl-CoA N-acyltransferases (Nat)"/>
    <property type="match status" value="1"/>
</dbReference>
<evidence type="ECO:0000313" key="3">
    <source>
        <dbReference type="Proteomes" id="UP000054771"/>
    </source>
</evidence>
<dbReference type="PANTHER" id="PTHR42791">
    <property type="entry name" value="GNAT FAMILY ACETYLTRANSFERASE"/>
    <property type="match status" value="1"/>
</dbReference>
<dbReference type="InterPro" id="IPR000182">
    <property type="entry name" value="GNAT_dom"/>
</dbReference>
<dbReference type="CDD" id="cd04301">
    <property type="entry name" value="NAT_SF"/>
    <property type="match status" value="1"/>
</dbReference>
<evidence type="ECO:0000313" key="2">
    <source>
        <dbReference type="EMBL" id="CEN60767.1"/>
    </source>
</evidence>
<proteinExistence type="predicted"/>
<dbReference type="PANTHER" id="PTHR42791:SF2">
    <property type="entry name" value="N-ACETYLTRANSFERASE DOMAIN-CONTAINING PROTEIN"/>
    <property type="match status" value="1"/>
</dbReference>
<dbReference type="AlphaFoldDB" id="A0A0U5GQP7"/>
<dbReference type="Pfam" id="PF13673">
    <property type="entry name" value="Acetyltransf_10"/>
    <property type="match status" value="1"/>
</dbReference>
<keyword evidence="3" id="KW-1185">Reference proteome</keyword>
<dbReference type="InterPro" id="IPR052523">
    <property type="entry name" value="Trichothecene_AcTrans"/>
</dbReference>
<reference evidence="3" key="1">
    <citation type="journal article" date="2016" name="Genome Announc.">
        <title>Draft genome sequences of fungus Aspergillus calidoustus.</title>
        <authorList>
            <person name="Horn F."/>
            <person name="Linde J."/>
            <person name="Mattern D.J."/>
            <person name="Walther G."/>
            <person name="Guthke R."/>
            <person name="Scherlach K."/>
            <person name="Martin K."/>
            <person name="Brakhage A.A."/>
            <person name="Petzke L."/>
            <person name="Valiante V."/>
        </authorList>
    </citation>
    <scope>NUCLEOTIDE SEQUENCE [LARGE SCALE GENOMIC DNA]</scope>
    <source>
        <strain evidence="3">SF006504</strain>
    </source>
</reference>
<gene>
    <name evidence="2" type="ORF">ASPCAL03200</name>
</gene>
<sequence length="243" mass="27721">MPFETHPLKLEDLNESFLVGEKAFHAHNRLVYTGILSDASRAVLVKSREPDFPEPENVKNFKVLNEKGEIIAGSRWSIQKQDEEITISVEDAVNKRIKSEITEMRHELARSLYTIFAQGKRDILGVYADSEAQAPSTSDSTVETKKILKFPPRIELDVLYVHPDYQRKGIASDLLKWGFEKSEQLGLPIYLEATAEGRPVYERYGFETVRVERFDARPFGVDEEVEYAFMIRPAPKKAGDGEN</sequence>
<dbReference type="EMBL" id="CDMC01000002">
    <property type="protein sequence ID" value="CEN60767.1"/>
    <property type="molecule type" value="Genomic_DNA"/>
</dbReference>